<name>A0A8H7WGP1_9HELO</name>
<feature type="compositionally biased region" description="Polar residues" evidence="1">
    <location>
        <begin position="266"/>
        <end position="275"/>
    </location>
</feature>
<dbReference type="Proteomes" id="UP000664132">
    <property type="component" value="Unassembled WGS sequence"/>
</dbReference>
<sequence length="329" mass="37321">MATSNNDLVTFHEWVTRRIQSHDFIAHPVSRSPFTWTLESDIESYVVEYLTCGRSEAETNEFLDLRNRVRNTPTPPGMSAQAREDRDRRLMYGHAPDLPADLQPLSAILDTQIRTGHHWQQRIQMQDVMFGIPVEDIAGLLRAREGVVRCCWTMLILNETTMELCQDLTNQVTLERGFMRRIMPIMDENWRSILRSLEQHQRELHASRDEQEQQLGTARREQEELNAQREQFLGRTARTMSGNGSEQQSPADQSEGERASHGDHSSPGTNSSDGKSSLLFAEPNSYIAALAEALGFSSSEDEDSHVHLRADWHEPGNILGDCPLGGGKR</sequence>
<feature type="compositionally biased region" description="Basic and acidic residues" evidence="1">
    <location>
        <begin position="255"/>
        <end position="264"/>
    </location>
</feature>
<accession>A0A8H7WGP1</accession>
<proteinExistence type="predicted"/>
<reference evidence="2" key="1">
    <citation type="submission" date="2021-02" db="EMBL/GenBank/DDBJ databases">
        <title>Genome sequence Cadophora malorum strain M34.</title>
        <authorList>
            <person name="Stefanovic E."/>
            <person name="Vu D."/>
            <person name="Scully C."/>
            <person name="Dijksterhuis J."/>
            <person name="Roader J."/>
            <person name="Houbraken J."/>
        </authorList>
    </citation>
    <scope>NUCLEOTIDE SEQUENCE</scope>
    <source>
        <strain evidence="2">M34</strain>
    </source>
</reference>
<feature type="region of interest" description="Disordered" evidence="1">
    <location>
        <begin position="202"/>
        <end position="223"/>
    </location>
</feature>
<gene>
    <name evidence="2" type="ORF">IFR04_002298</name>
</gene>
<feature type="region of interest" description="Disordered" evidence="1">
    <location>
        <begin position="239"/>
        <end position="278"/>
    </location>
</feature>
<feature type="compositionally biased region" description="Polar residues" evidence="1">
    <location>
        <begin position="239"/>
        <end position="252"/>
    </location>
</feature>
<feature type="compositionally biased region" description="Basic and acidic residues" evidence="1">
    <location>
        <begin position="304"/>
        <end position="314"/>
    </location>
</feature>
<keyword evidence="3" id="KW-1185">Reference proteome</keyword>
<feature type="region of interest" description="Disordered" evidence="1">
    <location>
        <begin position="296"/>
        <end position="329"/>
    </location>
</feature>
<dbReference type="OrthoDB" id="3563530at2759"/>
<organism evidence="2 3">
    <name type="scientific">Cadophora malorum</name>
    <dbReference type="NCBI Taxonomy" id="108018"/>
    <lineage>
        <taxon>Eukaryota</taxon>
        <taxon>Fungi</taxon>
        <taxon>Dikarya</taxon>
        <taxon>Ascomycota</taxon>
        <taxon>Pezizomycotina</taxon>
        <taxon>Leotiomycetes</taxon>
        <taxon>Helotiales</taxon>
        <taxon>Ploettnerulaceae</taxon>
        <taxon>Cadophora</taxon>
    </lineage>
</organism>
<comment type="caution">
    <text evidence="2">The sequence shown here is derived from an EMBL/GenBank/DDBJ whole genome shotgun (WGS) entry which is preliminary data.</text>
</comment>
<evidence type="ECO:0000313" key="3">
    <source>
        <dbReference type="Proteomes" id="UP000664132"/>
    </source>
</evidence>
<evidence type="ECO:0000313" key="2">
    <source>
        <dbReference type="EMBL" id="KAG4424588.1"/>
    </source>
</evidence>
<evidence type="ECO:0000256" key="1">
    <source>
        <dbReference type="SAM" id="MobiDB-lite"/>
    </source>
</evidence>
<feature type="compositionally biased region" description="Basic and acidic residues" evidence="1">
    <location>
        <begin position="202"/>
        <end position="211"/>
    </location>
</feature>
<dbReference type="AlphaFoldDB" id="A0A8H7WGP1"/>
<dbReference type="EMBL" id="JAFJYH010000019">
    <property type="protein sequence ID" value="KAG4424588.1"/>
    <property type="molecule type" value="Genomic_DNA"/>
</dbReference>
<protein>
    <submittedName>
        <fullName evidence="2">Uncharacterized protein</fullName>
    </submittedName>
</protein>